<dbReference type="EMBL" id="DS268445">
    <property type="protein sequence ID" value="EFP01990.1"/>
    <property type="molecule type" value="Genomic_DNA"/>
</dbReference>
<dbReference type="eggNOG" id="ENOG502TJGU">
    <property type="taxonomic scope" value="Eukaryota"/>
</dbReference>
<gene>
    <name evidence="6" type="primary">Cre-srab-18</name>
    <name evidence="6" type="ORF">CRE_22788</name>
</gene>
<dbReference type="Proteomes" id="UP000008281">
    <property type="component" value="Unassembled WGS sequence"/>
</dbReference>
<accession>E3MHJ5</accession>
<dbReference type="STRING" id="31234.E3MHJ5"/>
<dbReference type="OMA" id="YYCVTAQ"/>
<evidence type="ECO:0000256" key="3">
    <source>
        <dbReference type="ARBA" id="ARBA00022989"/>
    </source>
</evidence>
<dbReference type="HOGENOM" id="CLU_070163_1_0_1"/>
<dbReference type="InterPro" id="IPR019408">
    <property type="entry name" value="7TM_GPCR_serpentine_rcpt_Srab"/>
</dbReference>
<dbReference type="AlphaFoldDB" id="E3MHJ5"/>
<dbReference type="Pfam" id="PF10292">
    <property type="entry name" value="7TM_GPCR_Srab"/>
    <property type="match status" value="1"/>
</dbReference>
<dbReference type="OrthoDB" id="5780970at2759"/>
<reference evidence="6" key="1">
    <citation type="submission" date="2007-07" db="EMBL/GenBank/DDBJ databases">
        <title>PCAP assembly of the Caenorhabditis remanei genome.</title>
        <authorList>
            <consortium name="The Caenorhabditis remanei Sequencing Consortium"/>
            <person name="Wilson R.K."/>
        </authorList>
    </citation>
    <scope>NUCLEOTIDE SEQUENCE [LARGE SCALE GENOMIC DNA]</scope>
    <source>
        <strain evidence="6">PB4641</strain>
    </source>
</reference>
<evidence type="ECO:0000256" key="2">
    <source>
        <dbReference type="ARBA" id="ARBA00022692"/>
    </source>
</evidence>
<keyword evidence="2 5" id="KW-0812">Transmembrane</keyword>
<dbReference type="InParanoid" id="E3MHJ5"/>
<name>E3MHJ5_CAERE</name>
<feature type="transmembrane region" description="Helical" evidence="5">
    <location>
        <begin position="183"/>
        <end position="205"/>
    </location>
</feature>
<feature type="transmembrane region" description="Helical" evidence="5">
    <location>
        <begin position="289"/>
        <end position="312"/>
    </location>
</feature>
<feature type="transmembrane region" description="Helical" evidence="5">
    <location>
        <begin position="261"/>
        <end position="283"/>
    </location>
</feature>
<evidence type="ECO:0000313" key="7">
    <source>
        <dbReference type="Proteomes" id="UP000008281"/>
    </source>
</evidence>
<proteinExistence type="predicted"/>
<evidence type="ECO:0000313" key="6">
    <source>
        <dbReference type="EMBL" id="EFP01990.1"/>
    </source>
</evidence>
<evidence type="ECO:0000256" key="4">
    <source>
        <dbReference type="ARBA" id="ARBA00023136"/>
    </source>
</evidence>
<feature type="transmembrane region" description="Helical" evidence="5">
    <location>
        <begin position="20"/>
        <end position="44"/>
    </location>
</feature>
<dbReference type="FunCoup" id="E3MHJ5">
    <property type="interactions" value="10"/>
</dbReference>
<keyword evidence="7" id="KW-1185">Reference proteome</keyword>
<feature type="transmembrane region" description="Helical" evidence="5">
    <location>
        <begin position="141"/>
        <end position="163"/>
    </location>
</feature>
<dbReference type="InterPro" id="IPR053286">
    <property type="entry name" value="Nematode_rcpt-like_srab"/>
</dbReference>
<evidence type="ECO:0000256" key="1">
    <source>
        <dbReference type="ARBA" id="ARBA00004141"/>
    </source>
</evidence>
<keyword evidence="3 5" id="KW-1133">Transmembrane helix</keyword>
<dbReference type="PANTHER" id="PTHR46561:SF4">
    <property type="entry name" value="SERPENTINE RECEPTOR, CLASS AB (CLASS A-LIKE)"/>
    <property type="match status" value="1"/>
</dbReference>
<dbReference type="GO" id="GO:0016020">
    <property type="term" value="C:membrane"/>
    <property type="evidence" value="ECO:0007669"/>
    <property type="project" value="UniProtKB-SubCell"/>
</dbReference>
<evidence type="ECO:0000256" key="5">
    <source>
        <dbReference type="SAM" id="Phobius"/>
    </source>
</evidence>
<feature type="transmembrane region" description="Helical" evidence="5">
    <location>
        <begin position="56"/>
        <end position="77"/>
    </location>
</feature>
<organism evidence="7">
    <name type="scientific">Caenorhabditis remanei</name>
    <name type="common">Caenorhabditis vulgaris</name>
    <dbReference type="NCBI Taxonomy" id="31234"/>
    <lineage>
        <taxon>Eukaryota</taxon>
        <taxon>Metazoa</taxon>
        <taxon>Ecdysozoa</taxon>
        <taxon>Nematoda</taxon>
        <taxon>Chromadorea</taxon>
        <taxon>Rhabditida</taxon>
        <taxon>Rhabditina</taxon>
        <taxon>Rhabditomorpha</taxon>
        <taxon>Rhabditoidea</taxon>
        <taxon>Rhabditidae</taxon>
        <taxon>Peloderinae</taxon>
        <taxon>Caenorhabditis</taxon>
    </lineage>
</organism>
<dbReference type="PANTHER" id="PTHR46561">
    <property type="entry name" value="SERPENTINE RECEPTOR, CLASS AB (CLASS A-LIKE)-RELATED"/>
    <property type="match status" value="1"/>
</dbReference>
<sequence length="347" mass="39985">MTTIDCNQMAALANSKFLRFSLITNLIITSLTVPILFWATWRLWSMKYSKLFHTNFKIIIQLHLFGFGLHCTGRIILHSIDLINYTTRDNPCDMVPNIYRCFILRLMYNAGLWITNSTAVSLVIERWLATKRSATYEEESVMLGVFLAALQFVIAAIPLSVLYSKIQFDGVVMYYCVTAQASLPYVGQMSAVVGFVFQISARFSFHYLYRRNKVRVAVAYSDENSRTIHIQHNRESIQHSTLSNRYQLEQNISSISCLKTFANISTTFIVLYDGCYIALMYLADSLEPYQYFGILEINLAFPTYAIISIMVLSRSMKKIRKRIGITLVGHLKTSNNYYHDNFKRQIA</sequence>
<comment type="subcellular location">
    <subcellularLocation>
        <location evidence="1">Membrane</location>
        <topology evidence="1">Multi-pass membrane protein</topology>
    </subcellularLocation>
</comment>
<keyword evidence="4 5" id="KW-0472">Membrane</keyword>
<protein>
    <submittedName>
        <fullName evidence="6">CRE-SRAB-18 protein</fullName>
    </submittedName>
</protein>